<dbReference type="Proteomes" id="UP000758701">
    <property type="component" value="Unassembled WGS sequence"/>
</dbReference>
<protein>
    <submittedName>
        <fullName evidence="2">Uncharacterized protein</fullName>
    </submittedName>
</protein>
<accession>A0ABS7WEJ2</accession>
<keyword evidence="1" id="KW-1133">Transmembrane helix</keyword>
<sequence length="102" mass="11242">MNYRTHVRTERRREGSKGGPFTVSLTGQWLVVALFASAIAILSRRQEGTFLWIGSVLGLAAAAGFFVQFDSVANWRRGMLCALALLLGAMFTLQVFIALFTD</sequence>
<gene>
    <name evidence="2" type="ORF">KVH32_32860</name>
</gene>
<keyword evidence="1" id="KW-0472">Membrane</keyword>
<reference evidence="2 3" key="1">
    <citation type="submission" date="2021-06" db="EMBL/GenBank/DDBJ databases">
        <title>Ecological speciation of a Streptomyces species isolated from different habitats and geographic origins.</title>
        <authorList>
            <person name="Wang J."/>
        </authorList>
    </citation>
    <scope>NUCLEOTIDE SEQUENCE [LARGE SCALE GENOMIC DNA]</scope>
    <source>
        <strain evidence="2 3">FXJ8.012</strain>
    </source>
</reference>
<keyword evidence="3" id="KW-1185">Reference proteome</keyword>
<name>A0ABS7WEJ2_STROV</name>
<dbReference type="EMBL" id="JAHSTP010000020">
    <property type="protein sequence ID" value="MBZ6155922.1"/>
    <property type="molecule type" value="Genomic_DNA"/>
</dbReference>
<feature type="transmembrane region" description="Helical" evidence="1">
    <location>
        <begin position="79"/>
        <end position="100"/>
    </location>
</feature>
<organism evidence="2 3">
    <name type="scientific">Streptomyces olivaceus</name>
    <dbReference type="NCBI Taxonomy" id="47716"/>
    <lineage>
        <taxon>Bacteria</taxon>
        <taxon>Bacillati</taxon>
        <taxon>Actinomycetota</taxon>
        <taxon>Actinomycetes</taxon>
        <taxon>Kitasatosporales</taxon>
        <taxon>Streptomycetaceae</taxon>
        <taxon>Streptomyces</taxon>
    </lineage>
</organism>
<feature type="transmembrane region" description="Helical" evidence="1">
    <location>
        <begin position="49"/>
        <end position="67"/>
    </location>
</feature>
<evidence type="ECO:0000313" key="2">
    <source>
        <dbReference type="EMBL" id="MBZ6155922.1"/>
    </source>
</evidence>
<dbReference type="RefSeq" id="WP_224221320.1">
    <property type="nucleotide sequence ID" value="NZ_JAHSST010000025.1"/>
</dbReference>
<proteinExistence type="predicted"/>
<evidence type="ECO:0000313" key="3">
    <source>
        <dbReference type="Proteomes" id="UP000758701"/>
    </source>
</evidence>
<evidence type="ECO:0000256" key="1">
    <source>
        <dbReference type="SAM" id="Phobius"/>
    </source>
</evidence>
<keyword evidence="1" id="KW-0812">Transmembrane</keyword>
<feature type="transmembrane region" description="Helical" evidence="1">
    <location>
        <begin position="21"/>
        <end position="43"/>
    </location>
</feature>
<comment type="caution">
    <text evidence="2">The sequence shown here is derived from an EMBL/GenBank/DDBJ whole genome shotgun (WGS) entry which is preliminary data.</text>
</comment>